<evidence type="ECO:0000256" key="2">
    <source>
        <dbReference type="ARBA" id="ARBA00006024"/>
    </source>
</evidence>
<dbReference type="PRINTS" id="PR00120">
    <property type="entry name" value="HATPASE"/>
</dbReference>
<evidence type="ECO:0000256" key="1">
    <source>
        <dbReference type="ARBA" id="ARBA00004127"/>
    </source>
</evidence>
<keyword evidence="9 10" id="KW-0472">Membrane</keyword>
<protein>
    <submittedName>
        <fullName evidence="13">Copper-translocating P-type ATPase</fullName>
        <ecNumber evidence="13">3.6.3.-</ecNumber>
    </submittedName>
</protein>
<dbReference type="Gene3D" id="2.70.150.10">
    <property type="entry name" value="Calcium-transporting ATPase, cytoplasmic transduction domain A"/>
    <property type="match status" value="1"/>
</dbReference>
<feature type="transmembrane region" description="Helical" evidence="10">
    <location>
        <begin position="72"/>
        <end position="91"/>
    </location>
</feature>
<dbReference type="InterPro" id="IPR027256">
    <property type="entry name" value="P-typ_ATPase_IB"/>
</dbReference>
<dbReference type="GO" id="GO:0005507">
    <property type="term" value="F:copper ion binding"/>
    <property type="evidence" value="ECO:0007669"/>
    <property type="project" value="TreeGrafter"/>
</dbReference>
<feature type="domain" description="P-type ATPase A" evidence="12">
    <location>
        <begin position="204"/>
        <end position="305"/>
    </location>
</feature>
<feature type="transmembrane region" description="Helical" evidence="10">
    <location>
        <begin position="325"/>
        <end position="345"/>
    </location>
</feature>
<dbReference type="InterPro" id="IPR023214">
    <property type="entry name" value="HAD_sf"/>
</dbReference>
<comment type="subcellular location">
    <subcellularLocation>
        <location evidence="10">Cell membrane</location>
    </subcellularLocation>
    <subcellularLocation>
        <location evidence="1">Endomembrane system</location>
        <topology evidence="1">Multi-pass membrane protein</topology>
    </subcellularLocation>
</comment>
<evidence type="ECO:0000256" key="8">
    <source>
        <dbReference type="ARBA" id="ARBA00022989"/>
    </source>
</evidence>
<proteinExistence type="inferred from homology"/>
<keyword evidence="6 10" id="KW-0067">ATP-binding</keyword>
<dbReference type="RefSeq" id="WP_269315692.1">
    <property type="nucleotide sequence ID" value="NZ_CP098251.1"/>
</dbReference>
<evidence type="ECO:0000256" key="6">
    <source>
        <dbReference type="ARBA" id="ARBA00022840"/>
    </source>
</evidence>
<feature type="transmembrane region" description="Helical" evidence="10">
    <location>
        <begin position="97"/>
        <end position="116"/>
    </location>
</feature>
<dbReference type="GO" id="GO:0043682">
    <property type="term" value="F:P-type divalent copper transporter activity"/>
    <property type="evidence" value="ECO:0007669"/>
    <property type="project" value="TreeGrafter"/>
</dbReference>
<feature type="transmembrane region" description="Helical" evidence="10">
    <location>
        <begin position="663"/>
        <end position="686"/>
    </location>
</feature>
<dbReference type="PROSITE" id="PS00154">
    <property type="entry name" value="ATPASE_E1_E2"/>
    <property type="match status" value="1"/>
</dbReference>
<dbReference type="Proteomes" id="UP001164819">
    <property type="component" value="Chromosome"/>
</dbReference>
<dbReference type="NCBIfam" id="TIGR01511">
    <property type="entry name" value="ATPase-IB1_Cu"/>
    <property type="match status" value="1"/>
</dbReference>
<dbReference type="InterPro" id="IPR044492">
    <property type="entry name" value="P_typ_ATPase_HD_dom"/>
</dbReference>
<evidence type="ECO:0000256" key="9">
    <source>
        <dbReference type="ARBA" id="ARBA00023136"/>
    </source>
</evidence>
<feature type="transmembrane region" description="Helical" evidence="10">
    <location>
        <begin position="169"/>
        <end position="187"/>
    </location>
</feature>
<dbReference type="SUPFAM" id="SSF56784">
    <property type="entry name" value="HAD-like"/>
    <property type="match status" value="1"/>
</dbReference>
<dbReference type="EMBL" id="CP098251">
    <property type="protein sequence ID" value="WAV90715.1"/>
    <property type="molecule type" value="Genomic_DNA"/>
</dbReference>
<sequence>MNRDNDMDEDRKQQEREDGFPSGREKPVSEAGGHAGKIHDGHGQELRGSLMSGHDMAGMDHMDHMGNLKLKFWVCLVVSVPILLLSPMMGIHFPFRIVFAGSDWVVMALATFLFFYGGKPFFDGATAELKKRKPAMMTLVSMGISVAWFYSLFAFVWDRLDRTTAVHMDFFWELATLILIMLLGHLIEMKAVGDAGDALKKMAELLPSTAHLVSGNGKSVDVAIGNLEIGDKVMVRAGEKIPVDGTVVSGSSTVNESMVTGEAKAVPVFAGKKVIGGSINGSGTVTLEVTGTGESGYLAQVMKLVSDARKEKSEMENLSDKVAKALFYVALGTGIAAFLVWFGITRDVDTALLRLVTVLIIACPHALGLAIPLVVARLTSLAASNGLLIRNRHAVERAKAIRVAAMDKTGTLTEGDFTVTTVKSLAQGWSDEKVLKVMAALESESGHPLAAGILDSARQKNLTLPDASDVKTIEGVGLSGTVEGRQVGIVTASYLDDRHLPYSENEFRELSHQGNSVSYLLSDDQVVGLVAEGDGIKPDARKTVEALKNMGIEPVMLTGDNEGFARSVAKRVGITDYHASLLPEDKEKVIESYQHGNRPVMMVGDGVNDAPALARADIGIAIGAGTDVAIDSADVILVRSDPYDAVHFLNLANSASRKIVQNLWWGAGYNIVAIPLAAGILAPAGIVLSPAVGAVLMSVSTVIVAINAMTLKMK</sequence>
<dbReference type="FunFam" id="2.70.150.10:FF:000002">
    <property type="entry name" value="Copper-transporting ATPase 1, putative"/>
    <property type="match status" value="1"/>
</dbReference>
<dbReference type="SUPFAM" id="SSF81653">
    <property type="entry name" value="Calcium ATPase, transduction domain A"/>
    <property type="match status" value="1"/>
</dbReference>
<organism evidence="13">
    <name type="scientific">Oxalobacter aliiformigenes</name>
    <dbReference type="NCBI Taxonomy" id="2946593"/>
    <lineage>
        <taxon>Bacteria</taxon>
        <taxon>Pseudomonadati</taxon>
        <taxon>Pseudomonadota</taxon>
        <taxon>Betaproteobacteria</taxon>
        <taxon>Burkholderiales</taxon>
        <taxon>Oxalobacteraceae</taxon>
        <taxon>Oxalobacter</taxon>
    </lineage>
</organism>
<feature type="region of interest" description="Disordered" evidence="11">
    <location>
        <begin position="1"/>
        <end position="44"/>
    </location>
</feature>
<dbReference type="EC" id="3.6.3.-" evidence="13"/>
<dbReference type="SUPFAM" id="SSF81660">
    <property type="entry name" value="Metal cation-transporting ATPase, ATP-binding domain N"/>
    <property type="match status" value="1"/>
</dbReference>
<dbReference type="InterPro" id="IPR023299">
    <property type="entry name" value="ATPase_P-typ_cyto_dom_N"/>
</dbReference>
<dbReference type="InterPro" id="IPR001757">
    <property type="entry name" value="P_typ_ATPase"/>
</dbReference>
<dbReference type="InterPro" id="IPR059000">
    <property type="entry name" value="ATPase_P-type_domA"/>
</dbReference>
<dbReference type="AlphaFoldDB" id="A0A9E9LCX3"/>
<dbReference type="SFLD" id="SFLDS00003">
    <property type="entry name" value="Haloacid_Dehalogenase"/>
    <property type="match status" value="1"/>
</dbReference>
<accession>A0A9E9LCX3</accession>
<dbReference type="SFLD" id="SFLDG00002">
    <property type="entry name" value="C1.7:_P-type_atpase_like"/>
    <property type="match status" value="1"/>
</dbReference>
<dbReference type="NCBIfam" id="TIGR01494">
    <property type="entry name" value="ATPase_P-type"/>
    <property type="match status" value="1"/>
</dbReference>
<dbReference type="Pfam" id="PF00702">
    <property type="entry name" value="Hydrolase"/>
    <property type="match status" value="1"/>
</dbReference>
<evidence type="ECO:0000259" key="12">
    <source>
        <dbReference type="Pfam" id="PF00122"/>
    </source>
</evidence>
<feature type="compositionally biased region" description="Basic and acidic residues" evidence="11">
    <location>
        <begin position="1"/>
        <end position="28"/>
    </location>
</feature>
<dbReference type="InterPro" id="IPR008250">
    <property type="entry name" value="ATPase_P-typ_transduc_dom_A_sf"/>
</dbReference>
<evidence type="ECO:0000256" key="7">
    <source>
        <dbReference type="ARBA" id="ARBA00022967"/>
    </source>
</evidence>
<dbReference type="GO" id="GO:0055070">
    <property type="term" value="P:copper ion homeostasis"/>
    <property type="evidence" value="ECO:0007669"/>
    <property type="project" value="TreeGrafter"/>
</dbReference>
<comment type="similarity">
    <text evidence="2 10">Belongs to the cation transport ATPase (P-type) (TC 3.A.3) family. Type IB subfamily.</text>
</comment>
<evidence type="ECO:0000256" key="10">
    <source>
        <dbReference type="RuleBase" id="RU362081"/>
    </source>
</evidence>
<dbReference type="PANTHER" id="PTHR43520:SF8">
    <property type="entry name" value="P-TYPE CU(+) TRANSPORTER"/>
    <property type="match status" value="1"/>
</dbReference>
<dbReference type="SUPFAM" id="SSF81665">
    <property type="entry name" value="Calcium ATPase, transmembrane domain M"/>
    <property type="match status" value="1"/>
</dbReference>
<dbReference type="GO" id="GO:0005886">
    <property type="term" value="C:plasma membrane"/>
    <property type="evidence" value="ECO:0007669"/>
    <property type="project" value="UniProtKB-SubCell"/>
</dbReference>
<evidence type="ECO:0000256" key="4">
    <source>
        <dbReference type="ARBA" id="ARBA00022723"/>
    </source>
</evidence>
<feature type="transmembrane region" description="Helical" evidence="10">
    <location>
        <begin position="137"/>
        <end position="157"/>
    </location>
</feature>
<dbReference type="InterPro" id="IPR018303">
    <property type="entry name" value="ATPase_P-typ_P_site"/>
</dbReference>
<evidence type="ECO:0000256" key="3">
    <source>
        <dbReference type="ARBA" id="ARBA00022692"/>
    </source>
</evidence>
<keyword evidence="7" id="KW-1278">Translocase</keyword>
<evidence type="ECO:0000313" key="13">
    <source>
        <dbReference type="EMBL" id="WAV90715.1"/>
    </source>
</evidence>
<keyword evidence="10" id="KW-1003">Cell membrane</keyword>
<name>A0A9E9LCX3_9BURK</name>
<keyword evidence="4 10" id="KW-0479">Metal-binding</keyword>
<evidence type="ECO:0000256" key="5">
    <source>
        <dbReference type="ARBA" id="ARBA00022741"/>
    </source>
</evidence>
<dbReference type="Pfam" id="PF00122">
    <property type="entry name" value="E1-E2_ATPase"/>
    <property type="match status" value="1"/>
</dbReference>
<feature type="transmembrane region" description="Helical" evidence="10">
    <location>
        <begin position="692"/>
        <end position="711"/>
    </location>
</feature>
<dbReference type="GO" id="GO:0012505">
    <property type="term" value="C:endomembrane system"/>
    <property type="evidence" value="ECO:0007669"/>
    <property type="project" value="UniProtKB-SubCell"/>
</dbReference>
<keyword evidence="5 10" id="KW-0547">Nucleotide-binding</keyword>
<reference evidence="13" key="1">
    <citation type="journal article" date="2022" name="Front. Microbiol.">
        <title>New perspectives on an old grouping: The genomic and phenotypic variability of Oxalobacter formigenes and the implications for calcium oxalate stone prevention.</title>
        <authorList>
            <person name="Chmiel J.A."/>
            <person name="Carr C."/>
            <person name="Stuivenberg G.A."/>
            <person name="Venema R."/>
            <person name="Chanyi R.M."/>
            <person name="Al K.F."/>
            <person name="Giguere D."/>
            <person name="Say H."/>
            <person name="Akouris P.P."/>
            <person name="Dominguez Romero S.A."/>
            <person name="Kwong A."/>
            <person name="Tai V."/>
            <person name="Koval S.F."/>
            <person name="Razvi H."/>
            <person name="Bjazevic J."/>
            <person name="Burton J.P."/>
        </authorList>
    </citation>
    <scope>NUCLEOTIDE SEQUENCE</scope>
    <source>
        <strain evidence="13">OxK</strain>
    </source>
</reference>
<dbReference type="SFLD" id="SFLDF00027">
    <property type="entry name" value="p-type_atpase"/>
    <property type="match status" value="1"/>
</dbReference>
<dbReference type="PRINTS" id="PR00119">
    <property type="entry name" value="CATATPASE"/>
</dbReference>
<evidence type="ECO:0000256" key="11">
    <source>
        <dbReference type="SAM" id="MobiDB-lite"/>
    </source>
</evidence>
<dbReference type="GO" id="GO:0005524">
    <property type="term" value="F:ATP binding"/>
    <property type="evidence" value="ECO:0007669"/>
    <property type="project" value="UniProtKB-UniRule"/>
</dbReference>
<dbReference type="Gene3D" id="3.40.50.1000">
    <property type="entry name" value="HAD superfamily/HAD-like"/>
    <property type="match status" value="1"/>
</dbReference>
<keyword evidence="8 10" id="KW-1133">Transmembrane helix</keyword>
<keyword evidence="13" id="KW-0378">Hydrolase</keyword>
<keyword evidence="3 10" id="KW-0812">Transmembrane</keyword>
<dbReference type="NCBIfam" id="TIGR01525">
    <property type="entry name" value="ATPase-IB_hvy"/>
    <property type="match status" value="1"/>
</dbReference>
<gene>
    <name evidence="13" type="ORF">NB646_07625</name>
</gene>
<dbReference type="GO" id="GO:0016887">
    <property type="term" value="F:ATP hydrolysis activity"/>
    <property type="evidence" value="ECO:0007669"/>
    <property type="project" value="InterPro"/>
</dbReference>
<dbReference type="InterPro" id="IPR036412">
    <property type="entry name" value="HAD-like_sf"/>
</dbReference>
<dbReference type="InterPro" id="IPR023298">
    <property type="entry name" value="ATPase_P-typ_TM_dom_sf"/>
</dbReference>
<dbReference type="Gene3D" id="3.40.1110.10">
    <property type="entry name" value="Calcium-transporting ATPase, cytoplasmic domain N"/>
    <property type="match status" value="1"/>
</dbReference>
<dbReference type="PANTHER" id="PTHR43520">
    <property type="entry name" value="ATP7, ISOFORM B"/>
    <property type="match status" value="1"/>
</dbReference>
<feature type="transmembrane region" description="Helical" evidence="10">
    <location>
        <begin position="351"/>
        <end position="375"/>
    </location>
</feature>